<organism evidence="2 3">
    <name type="scientific">Armillaria gallica</name>
    <name type="common">Bulbous honey fungus</name>
    <name type="synonym">Armillaria bulbosa</name>
    <dbReference type="NCBI Taxonomy" id="47427"/>
    <lineage>
        <taxon>Eukaryota</taxon>
        <taxon>Fungi</taxon>
        <taxon>Dikarya</taxon>
        <taxon>Basidiomycota</taxon>
        <taxon>Agaricomycotina</taxon>
        <taxon>Agaricomycetes</taxon>
        <taxon>Agaricomycetidae</taxon>
        <taxon>Agaricales</taxon>
        <taxon>Marasmiineae</taxon>
        <taxon>Physalacriaceae</taxon>
        <taxon>Armillaria</taxon>
    </lineage>
</organism>
<dbReference type="EMBL" id="KZ293653">
    <property type="protein sequence ID" value="PBK94784.1"/>
    <property type="molecule type" value="Genomic_DNA"/>
</dbReference>
<dbReference type="AlphaFoldDB" id="A0A2H3DLQ1"/>
<gene>
    <name evidence="2" type="ORF">ARMGADRAFT_1078654</name>
</gene>
<dbReference type="Proteomes" id="UP000217790">
    <property type="component" value="Unassembled WGS sequence"/>
</dbReference>
<protein>
    <submittedName>
        <fullName evidence="2">Uncharacterized protein</fullName>
    </submittedName>
</protein>
<evidence type="ECO:0000313" key="3">
    <source>
        <dbReference type="Proteomes" id="UP000217790"/>
    </source>
</evidence>
<feature type="chain" id="PRO_5013924330" evidence="1">
    <location>
        <begin position="21"/>
        <end position="115"/>
    </location>
</feature>
<keyword evidence="3" id="KW-1185">Reference proteome</keyword>
<dbReference type="InParanoid" id="A0A2H3DLQ1"/>
<sequence length="115" mass="12938">MVLLTLLVLRHPMTFQVTKGQAYSTDTERIRIHTPQHLNPPPIGNKQTAQNPLIPEVKLIPLLILQIDTTRVTMDLTPNQVTQMDLEALAAPTDQEDQAYLATMFPTSKNSYENS</sequence>
<proteinExistence type="predicted"/>
<feature type="signal peptide" evidence="1">
    <location>
        <begin position="1"/>
        <end position="20"/>
    </location>
</feature>
<evidence type="ECO:0000256" key="1">
    <source>
        <dbReference type="SAM" id="SignalP"/>
    </source>
</evidence>
<reference evidence="3" key="1">
    <citation type="journal article" date="2017" name="Nat. Ecol. Evol.">
        <title>Genome expansion and lineage-specific genetic innovations in the forest pathogenic fungi Armillaria.</title>
        <authorList>
            <person name="Sipos G."/>
            <person name="Prasanna A.N."/>
            <person name="Walter M.C."/>
            <person name="O'Connor E."/>
            <person name="Balint B."/>
            <person name="Krizsan K."/>
            <person name="Kiss B."/>
            <person name="Hess J."/>
            <person name="Varga T."/>
            <person name="Slot J."/>
            <person name="Riley R."/>
            <person name="Boka B."/>
            <person name="Rigling D."/>
            <person name="Barry K."/>
            <person name="Lee J."/>
            <person name="Mihaltcheva S."/>
            <person name="LaButti K."/>
            <person name="Lipzen A."/>
            <person name="Waldron R."/>
            <person name="Moloney N.M."/>
            <person name="Sperisen C."/>
            <person name="Kredics L."/>
            <person name="Vagvoelgyi C."/>
            <person name="Patrignani A."/>
            <person name="Fitzpatrick D."/>
            <person name="Nagy I."/>
            <person name="Doyle S."/>
            <person name="Anderson J.B."/>
            <person name="Grigoriev I.V."/>
            <person name="Gueldener U."/>
            <person name="Muensterkoetter M."/>
            <person name="Nagy L.G."/>
        </authorList>
    </citation>
    <scope>NUCLEOTIDE SEQUENCE [LARGE SCALE GENOMIC DNA]</scope>
    <source>
        <strain evidence="3">Ar21-2</strain>
    </source>
</reference>
<evidence type="ECO:0000313" key="2">
    <source>
        <dbReference type="EMBL" id="PBK94784.1"/>
    </source>
</evidence>
<name>A0A2H3DLQ1_ARMGA</name>
<keyword evidence="1" id="KW-0732">Signal</keyword>
<accession>A0A2H3DLQ1</accession>